<keyword evidence="9" id="KW-1185">Reference proteome</keyword>
<evidence type="ECO:0000313" key="9">
    <source>
        <dbReference type="Proteomes" id="UP001470809"/>
    </source>
</evidence>
<dbReference type="GO" id="GO:0016020">
    <property type="term" value="C:membrane"/>
    <property type="evidence" value="ECO:0007669"/>
    <property type="project" value="UniProtKB-SubCell"/>
</dbReference>
<dbReference type="PANTHER" id="PTHR38480:SF1">
    <property type="entry name" value="SLR0254 PROTEIN"/>
    <property type="match status" value="1"/>
</dbReference>
<dbReference type="AlphaFoldDB" id="A0AAN0NL79"/>
<keyword evidence="4 6" id="KW-0472">Membrane</keyword>
<dbReference type="InterPro" id="IPR010432">
    <property type="entry name" value="RDD"/>
</dbReference>
<evidence type="ECO:0000256" key="6">
    <source>
        <dbReference type="SAM" id="Phobius"/>
    </source>
</evidence>
<sequence>MSRKPKKSASEYAQAHRRREQKYILSITPPEGVPISFTRAGIGTRIGAQLLDLTITYGGLIALILLFSTVIAIGYETGEALFALLAFLIRIPYYILTELVWNGQTLGKKITKVRVISANGRRLDPHQVVVRNLLKEAEVFTPIMLLFGIMSSSGWVQTIMAVWLMIVLAIPIFSKQSQRLGDMIAGTCVVEVPKIKQSREITDAGKPLADTFVFETNHLDHYGRFELQSLEGILRDASTSRVAHERDVEVARTIAKKIGYTDRFSSADARKFLSSFYNAQRAHLEARQMFGDRREDKTHRARETDHS</sequence>
<dbReference type="KEGG" id="yrh:AABB31_05575"/>
<reference evidence="8 9" key="2">
    <citation type="submission" date="2024-08" db="EMBL/GenBank/DDBJ databases">
        <title>Phylogenomic analyses of a clade within the roseobacter group suggest taxonomic reassignments of species of the genera Aestuariivita, Citreicella, Loktanella, Nautella, Pelagibaca, Ruegeria, Thalassobius, Thiobacimonas and Tropicibacter, and the proposal o.</title>
        <authorList>
            <person name="Jeon C.O."/>
        </authorList>
    </citation>
    <scope>NUCLEOTIDE SEQUENCE [LARGE SCALE GENOMIC DNA]</scope>
    <source>
        <strain evidence="8 9">SS1-5</strain>
    </source>
</reference>
<evidence type="ECO:0000256" key="4">
    <source>
        <dbReference type="ARBA" id="ARBA00023136"/>
    </source>
</evidence>
<keyword evidence="3 6" id="KW-1133">Transmembrane helix</keyword>
<comment type="subcellular location">
    <subcellularLocation>
        <location evidence="1">Membrane</location>
        <topology evidence="1">Multi-pass membrane protein</topology>
    </subcellularLocation>
</comment>
<feature type="domain" description="RDD" evidence="7">
    <location>
        <begin position="40"/>
        <end position="186"/>
    </location>
</feature>
<protein>
    <submittedName>
        <fullName evidence="8">RDD family protein</fullName>
    </submittedName>
</protein>
<accession>A0AAN0NL79</accession>
<dbReference type="Proteomes" id="UP001470809">
    <property type="component" value="Chromosome"/>
</dbReference>
<dbReference type="PANTHER" id="PTHR38480">
    <property type="entry name" value="SLR0254 PROTEIN"/>
    <property type="match status" value="1"/>
</dbReference>
<keyword evidence="2 6" id="KW-0812">Transmembrane</keyword>
<reference evidence="9" key="1">
    <citation type="submission" date="2024-04" db="EMBL/GenBank/DDBJ databases">
        <title>Phylogenomic analyses of a clade within the roseobacter group suggest taxonomic reassignments of species of the genera Aestuariivita, Citreicella, Loktanella, Nautella, Pelagibaca, Ruegeria, Thalassobius, Thiobacimonas and Tropicibacter, and the proposal o.</title>
        <authorList>
            <person name="Jeon C.O."/>
        </authorList>
    </citation>
    <scope>NUCLEOTIDE SEQUENCE [LARGE SCALE GENOMIC DNA]</scope>
    <source>
        <strain evidence="9">SS1-5</strain>
    </source>
</reference>
<feature type="transmembrane region" description="Helical" evidence="6">
    <location>
        <begin position="154"/>
        <end position="173"/>
    </location>
</feature>
<organism evidence="8 9">
    <name type="scientific">Yoonia rhodophyticola</name>
    <dbReference type="NCBI Taxonomy" id="3137370"/>
    <lineage>
        <taxon>Bacteria</taxon>
        <taxon>Pseudomonadati</taxon>
        <taxon>Pseudomonadota</taxon>
        <taxon>Alphaproteobacteria</taxon>
        <taxon>Rhodobacterales</taxon>
        <taxon>Paracoccaceae</taxon>
        <taxon>Yoonia</taxon>
    </lineage>
</organism>
<evidence type="ECO:0000256" key="1">
    <source>
        <dbReference type="ARBA" id="ARBA00004141"/>
    </source>
</evidence>
<feature type="transmembrane region" description="Helical" evidence="6">
    <location>
        <begin position="81"/>
        <end position="101"/>
    </location>
</feature>
<feature type="transmembrane region" description="Helical" evidence="6">
    <location>
        <begin position="55"/>
        <end position="75"/>
    </location>
</feature>
<evidence type="ECO:0000256" key="5">
    <source>
        <dbReference type="SAM" id="MobiDB-lite"/>
    </source>
</evidence>
<dbReference type="RefSeq" id="WP_373634853.1">
    <property type="nucleotide sequence ID" value="NZ_CP151767.2"/>
</dbReference>
<dbReference type="Pfam" id="PF06271">
    <property type="entry name" value="RDD"/>
    <property type="match status" value="1"/>
</dbReference>
<evidence type="ECO:0000259" key="7">
    <source>
        <dbReference type="Pfam" id="PF06271"/>
    </source>
</evidence>
<dbReference type="EMBL" id="CP151767">
    <property type="protein sequence ID" value="WZU68385.2"/>
    <property type="molecule type" value="Genomic_DNA"/>
</dbReference>
<name>A0AAN0NL79_9RHOB</name>
<proteinExistence type="predicted"/>
<evidence type="ECO:0000256" key="3">
    <source>
        <dbReference type="ARBA" id="ARBA00022989"/>
    </source>
</evidence>
<gene>
    <name evidence="8" type="ORF">AABB31_05575</name>
</gene>
<evidence type="ECO:0000256" key="2">
    <source>
        <dbReference type="ARBA" id="ARBA00022692"/>
    </source>
</evidence>
<evidence type="ECO:0000313" key="8">
    <source>
        <dbReference type="EMBL" id="WZU68385.2"/>
    </source>
</evidence>
<feature type="region of interest" description="Disordered" evidence="5">
    <location>
        <begin position="288"/>
        <end position="307"/>
    </location>
</feature>